<dbReference type="GO" id="GO:0030163">
    <property type="term" value="P:protein catabolic process"/>
    <property type="evidence" value="ECO:0007669"/>
    <property type="project" value="InterPro"/>
</dbReference>
<organism evidence="4">
    <name type="scientific">Amorphochlora amoebiformis</name>
    <dbReference type="NCBI Taxonomy" id="1561963"/>
    <lineage>
        <taxon>Eukaryota</taxon>
        <taxon>Sar</taxon>
        <taxon>Rhizaria</taxon>
        <taxon>Cercozoa</taxon>
        <taxon>Chlorarachniophyceae</taxon>
        <taxon>Amorphochlora</taxon>
    </lineage>
</organism>
<evidence type="ECO:0000313" key="4">
    <source>
        <dbReference type="EMBL" id="CAD8464162.1"/>
    </source>
</evidence>
<proteinExistence type="predicted"/>
<dbReference type="GO" id="GO:0005737">
    <property type="term" value="C:cytoplasm"/>
    <property type="evidence" value="ECO:0007669"/>
    <property type="project" value="TreeGrafter"/>
</dbReference>
<sequence>MHQLEAARIMNLVSKWHQSREYLHPGMNLADFAKRFCSDKKYSEVAYCWSFSFDPTFFAHLCYEGFLSICSYPSQIVYTLMPWIDPERCVMDLDSIHISKKVLKRSNKYSLTVNKSFQQVIDGCIAQHGESWLHLPMRALLKSLNSSGYSGEKKNVRFAVHSIELWDDKKLLVAGDIGYTVGGCYTSMTGFRKEGTVSAGTIQLVATCGLLKEVGFQMWDLGMVHYPYSIFHIRATQY</sequence>
<dbReference type="SUPFAM" id="SSF55729">
    <property type="entry name" value="Acyl-CoA N-acyltransferases (Nat)"/>
    <property type="match status" value="1"/>
</dbReference>
<accession>A0A7S0H791</accession>
<dbReference type="PANTHER" id="PTHR30098">
    <property type="entry name" value="LEUCYL/PHENYLALANYL-TRNA--PROTEIN TRANSFERASE"/>
    <property type="match status" value="1"/>
</dbReference>
<dbReference type="InterPro" id="IPR042203">
    <property type="entry name" value="Leu/Phe-tRNA_Trfase_C"/>
</dbReference>
<keyword evidence="3" id="KW-0012">Acyltransferase</keyword>
<dbReference type="GO" id="GO:0008914">
    <property type="term" value="F:leucyl-tRNA--protein transferase activity"/>
    <property type="evidence" value="ECO:0007669"/>
    <property type="project" value="InterPro"/>
</dbReference>
<dbReference type="EMBL" id="HBEM01033882">
    <property type="protein sequence ID" value="CAD8464162.1"/>
    <property type="molecule type" value="Transcribed_RNA"/>
</dbReference>
<dbReference type="PANTHER" id="PTHR30098:SF2">
    <property type="entry name" value="LEUCYL_PHENYLALANYL-TRNA--PROTEIN TRANSFERASE"/>
    <property type="match status" value="1"/>
</dbReference>
<dbReference type="InterPro" id="IPR004616">
    <property type="entry name" value="Leu/Phe-tRNA_Trfase"/>
</dbReference>
<gene>
    <name evidence="4" type="ORF">LAMO00422_LOCUS23128</name>
</gene>
<protein>
    <submittedName>
        <fullName evidence="4">Uncharacterized protein</fullName>
    </submittedName>
</protein>
<keyword evidence="2" id="KW-0808">Transferase</keyword>
<reference evidence="4" key="1">
    <citation type="submission" date="2021-01" db="EMBL/GenBank/DDBJ databases">
        <authorList>
            <person name="Corre E."/>
            <person name="Pelletier E."/>
            <person name="Niang G."/>
            <person name="Scheremetjew M."/>
            <person name="Finn R."/>
            <person name="Kale V."/>
            <person name="Holt S."/>
            <person name="Cochrane G."/>
            <person name="Meng A."/>
            <person name="Brown T."/>
            <person name="Cohen L."/>
        </authorList>
    </citation>
    <scope>NUCLEOTIDE SEQUENCE</scope>
    <source>
        <strain evidence="4">CCMP2058</strain>
    </source>
</reference>
<evidence type="ECO:0000256" key="2">
    <source>
        <dbReference type="ARBA" id="ARBA00022679"/>
    </source>
</evidence>
<evidence type="ECO:0000256" key="1">
    <source>
        <dbReference type="ARBA" id="ARBA00022490"/>
    </source>
</evidence>
<keyword evidence="1" id="KW-0963">Cytoplasm</keyword>
<dbReference type="InterPro" id="IPR016181">
    <property type="entry name" value="Acyl_CoA_acyltransferase"/>
</dbReference>
<dbReference type="Gene3D" id="3.40.630.70">
    <property type="entry name" value="Leucyl/phenylalanyl-tRNA-protein transferase, C-terminal domain"/>
    <property type="match status" value="1"/>
</dbReference>
<name>A0A7S0H791_9EUKA</name>
<dbReference type="Pfam" id="PF03588">
    <property type="entry name" value="Leu_Phe_trans"/>
    <property type="match status" value="1"/>
</dbReference>
<dbReference type="AlphaFoldDB" id="A0A7S0H791"/>
<evidence type="ECO:0000256" key="3">
    <source>
        <dbReference type="ARBA" id="ARBA00023315"/>
    </source>
</evidence>